<keyword evidence="4" id="KW-0444">Lipid biosynthesis</keyword>
<keyword evidence="14" id="KW-0753">Steroid metabolism</keyword>
<dbReference type="Gene3D" id="1.20.120.1630">
    <property type="match status" value="1"/>
</dbReference>
<protein>
    <recommendedName>
        <fullName evidence="18">Delta(14)-sterol reductase</fullName>
        <ecNumber evidence="3">1.3.1.70</ecNumber>
    </recommendedName>
    <alternativeName>
        <fullName evidence="15">C-14 sterol reductase</fullName>
    </alternativeName>
    <alternativeName>
        <fullName evidence="16">Sterol C14-reductase</fullName>
    </alternativeName>
</protein>
<evidence type="ECO:0000313" key="21">
    <source>
        <dbReference type="Proteomes" id="UP000054024"/>
    </source>
</evidence>
<accession>A0A117P5H0</accession>
<dbReference type="STRING" id="146536.AQI70_21955"/>
<dbReference type="GO" id="GO:0016020">
    <property type="term" value="C:membrane"/>
    <property type="evidence" value="ECO:0007669"/>
    <property type="project" value="UniProtKB-SubCell"/>
</dbReference>
<feature type="transmembrane region" description="Helical" evidence="19">
    <location>
        <begin position="135"/>
        <end position="155"/>
    </location>
</feature>
<feature type="transmembrane region" description="Helical" evidence="19">
    <location>
        <begin position="80"/>
        <end position="100"/>
    </location>
</feature>
<feature type="transmembrane region" description="Helical" evidence="19">
    <location>
        <begin position="298"/>
        <end position="324"/>
    </location>
</feature>
<keyword evidence="10" id="KW-0756">Sterol biosynthesis</keyword>
<dbReference type="PANTHER" id="PTHR21257">
    <property type="entry name" value="DELTA(14)-STEROL REDUCTASE"/>
    <property type="match status" value="1"/>
</dbReference>
<evidence type="ECO:0000256" key="8">
    <source>
        <dbReference type="ARBA" id="ARBA00022989"/>
    </source>
</evidence>
<dbReference type="PANTHER" id="PTHR21257:SF52">
    <property type="entry name" value="DELTA(14)-STEROL REDUCTASE TM7SF2"/>
    <property type="match status" value="1"/>
</dbReference>
<keyword evidence="5 19" id="KW-0812">Transmembrane</keyword>
<evidence type="ECO:0000256" key="18">
    <source>
        <dbReference type="ARBA" id="ARBA00069705"/>
    </source>
</evidence>
<dbReference type="OrthoDB" id="9779233at2"/>
<comment type="pathway">
    <text evidence="17">Steroid biosynthesis.</text>
</comment>
<dbReference type="EC" id="1.3.1.70" evidence="3"/>
<evidence type="ECO:0000256" key="4">
    <source>
        <dbReference type="ARBA" id="ARBA00022516"/>
    </source>
</evidence>
<dbReference type="Proteomes" id="UP000054024">
    <property type="component" value="Unassembled WGS sequence"/>
</dbReference>
<comment type="similarity">
    <text evidence="2">Belongs to the ERG4/ERG24 family.</text>
</comment>
<dbReference type="RefSeq" id="WP_062152689.1">
    <property type="nucleotide sequence ID" value="NZ_KQ947989.1"/>
</dbReference>
<sequence length="358" mass="40335">MVAVLGEGLTAAVFFTAFMVVLFLGTRCLPGRWAEGAPLADGSRERYRLNGMLLFSLCVLAVLVTALVRPTALAYPVRHWQALFVAANVFSLIAAVWLWADGRQRRGPGARSAAVDCFLGVRLNPKLAGVDLKMFAYRPSLIGLFLFNVSCAAAQGLEQGSLSQRMILYQVMFFVYIANFFQFEEGMLFTWDVMSERFGWMLVWGDLVLVPFFYSLPGHVLIDVSAPLGAGQALLSTSAFLLGFWVFRGANAQKHRFRRSGATHIWGRPAQTLEGRLLVSGFWGIGRKLNYTGEFLVYAAWTSLCGASSMLPYLVLLWLSALFVHRARRDDRRCRAKYGELWDRYCRKVRYRLVPFVY</sequence>
<evidence type="ECO:0000256" key="17">
    <source>
        <dbReference type="ARBA" id="ARBA00060577"/>
    </source>
</evidence>
<keyword evidence="12 19" id="KW-0472">Membrane</keyword>
<dbReference type="GO" id="GO:0016126">
    <property type="term" value="P:sterol biosynthetic process"/>
    <property type="evidence" value="ECO:0007669"/>
    <property type="project" value="UniProtKB-KW"/>
</dbReference>
<evidence type="ECO:0000256" key="12">
    <source>
        <dbReference type="ARBA" id="ARBA00023136"/>
    </source>
</evidence>
<evidence type="ECO:0000256" key="9">
    <source>
        <dbReference type="ARBA" id="ARBA00023002"/>
    </source>
</evidence>
<evidence type="ECO:0000256" key="2">
    <source>
        <dbReference type="ARBA" id="ARBA00005402"/>
    </source>
</evidence>
<keyword evidence="21" id="KW-1185">Reference proteome</keyword>
<dbReference type="GO" id="GO:0050613">
    <property type="term" value="F:Delta14-sterol reductase activity"/>
    <property type="evidence" value="ECO:0007669"/>
    <property type="project" value="UniProtKB-EC"/>
</dbReference>
<organism evidence="20 21">
    <name type="scientific">Streptomyces curacoi</name>
    <dbReference type="NCBI Taxonomy" id="146536"/>
    <lineage>
        <taxon>Bacteria</taxon>
        <taxon>Bacillati</taxon>
        <taxon>Actinomycetota</taxon>
        <taxon>Actinomycetes</taxon>
        <taxon>Kitasatosporales</taxon>
        <taxon>Streptomycetaceae</taxon>
        <taxon>Streptomyces</taxon>
    </lineage>
</organism>
<feature type="transmembrane region" description="Helical" evidence="19">
    <location>
        <begin position="228"/>
        <end position="247"/>
    </location>
</feature>
<evidence type="ECO:0000256" key="10">
    <source>
        <dbReference type="ARBA" id="ARBA00023011"/>
    </source>
</evidence>
<evidence type="ECO:0000256" key="14">
    <source>
        <dbReference type="ARBA" id="ARBA00023221"/>
    </source>
</evidence>
<keyword evidence="11" id="KW-0443">Lipid metabolism</keyword>
<reference evidence="20 21" key="1">
    <citation type="submission" date="2015-10" db="EMBL/GenBank/DDBJ databases">
        <title>Draft genome sequence of Streptomyces curacoi DSM 40107, type strain for the species Streptomyces curacoi.</title>
        <authorList>
            <person name="Ruckert C."/>
            <person name="Winkler A."/>
            <person name="Kalinowski J."/>
            <person name="Kampfer P."/>
            <person name="Glaeser S."/>
        </authorList>
    </citation>
    <scope>NUCLEOTIDE SEQUENCE [LARGE SCALE GENOMIC DNA]</scope>
    <source>
        <strain evidence="20 21">DSM 40107</strain>
    </source>
</reference>
<comment type="caution">
    <text evidence="20">The sequence shown here is derived from an EMBL/GenBank/DDBJ whole genome shotgun (WGS) entry which is preliminary data.</text>
</comment>
<evidence type="ECO:0000313" key="20">
    <source>
        <dbReference type="EMBL" id="KUM73432.1"/>
    </source>
</evidence>
<feature type="transmembrane region" description="Helical" evidence="19">
    <location>
        <begin position="49"/>
        <end position="68"/>
    </location>
</feature>
<proteinExistence type="inferred from homology"/>
<evidence type="ECO:0000256" key="3">
    <source>
        <dbReference type="ARBA" id="ARBA00012413"/>
    </source>
</evidence>
<evidence type="ECO:0000256" key="5">
    <source>
        <dbReference type="ARBA" id="ARBA00022692"/>
    </source>
</evidence>
<dbReference type="AlphaFoldDB" id="A0A117P5H0"/>
<evidence type="ECO:0000256" key="11">
    <source>
        <dbReference type="ARBA" id="ARBA00023098"/>
    </source>
</evidence>
<keyword evidence="8 19" id="KW-1133">Transmembrane helix</keyword>
<evidence type="ECO:0000256" key="1">
    <source>
        <dbReference type="ARBA" id="ARBA00004141"/>
    </source>
</evidence>
<keyword evidence="9" id="KW-0560">Oxidoreductase</keyword>
<feature type="transmembrane region" description="Helical" evidence="19">
    <location>
        <begin position="198"/>
        <end position="216"/>
    </location>
</feature>
<name>A0A117P5H0_9ACTN</name>
<dbReference type="EMBL" id="LMWJ01000015">
    <property type="protein sequence ID" value="KUM73432.1"/>
    <property type="molecule type" value="Genomic_DNA"/>
</dbReference>
<evidence type="ECO:0000256" key="15">
    <source>
        <dbReference type="ARBA" id="ARBA00030165"/>
    </source>
</evidence>
<dbReference type="FunFam" id="1.20.120.1630:FF:000011">
    <property type="entry name" value="Delta(14)-sterol reductase"/>
    <property type="match status" value="1"/>
</dbReference>
<gene>
    <name evidence="20" type="ORF">AQI70_21955</name>
</gene>
<keyword evidence="13" id="KW-1207">Sterol metabolism</keyword>
<feature type="transmembrane region" description="Helical" evidence="19">
    <location>
        <begin position="167"/>
        <end position="191"/>
    </location>
</feature>
<evidence type="ECO:0000256" key="19">
    <source>
        <dbReference type="SAM" id="Phobius"/>
    </source>
</evidence>
<feature type="transmembrane region" description="Helical" evidence="19">
    <location>
        <begin position="12"/>
        <end position="29"/>
    </location>
</feature>
<keyword evidence="7" id="KW-0752">Steroid biosynthesis</keyword>
<evidence type="ECO:0000256" key="7">
    <source>
        <dbReference type="ARBA" id="ARBA00022955"/>
    </source>
</evidence>
<comment type="subcellular location">
    <subcellularLocation>
        <location evidence="1">Membrane</location>
        <topology evidence="1">Multi-pass membrane protein</topology>
    </subcellularLocation>
</comment>
<dbReference type="InterPro" id="IPR001171">
    <property type="entry name" value="ERG24_DHCR-like"/>
</dbReference>
<evidence type="ECO:0000256" key="13">
    <source>
        <dbReference type="ARBA" id="ARBA00023166"/>
    </source>
</evidence>
<evidence type="ECO:0000256" key="6">
    <source>
        <dbReference type="ARBA" id="ARBA00022857"/>
    </source>
</evidence>
<evidence type="ECO:0000256" key="16">
    <source>
        <dbReference type="ARBA" id="ARBA00031227"/>
    </source>
</evidence>
<dbReference type="Pfam" id="PF01222">
    <property type="entry name" value="ERG4_ERG24"/>
    <property type="match status" value="1"/>
</dbReference>
<keyword evidence="6" id="KW-0521">NADP</keyword>